<comment type="subunit">
    <text evidence="2">Homodimer.</text>
</comment>
<dbReference type="SFLD" id="SFLDS00019">
    <property type="entry name" value="Glutathione_Transferase_(cytos"/>
    <property type="match status" value="1"/>
</dbReference>
<dbReference type="Pfam" id="PF00043">
    <property type="entry name" value="GST_C"/>
    <property type="match status" value="1"/>
</dbReference>
<dbReference type="CDD" id="cd03177">
    <property type="entry name" value="GST_C_Delta_Epsilon"/>
    <property type="match status" value="1"/>
</dbReference>
<dbReference type="InterPro" id="IPR004045">
    <property type="entry name" value="Glutathione_S-Trfase_N"/>
</dbReference>
<feature type="domain" description="GST N-terminal" evidence="7">
    <location>
        <begin position="2"/>
        <end position="84"/>
    </location>
</feature>
<dbReference type="PROSITE" id="PS50404">
    <property type="entry name" value="GST_NTER"/>
    <property type="match status" value="1"/>
</dbReference>
<dbReference type="FunFam" id="1.20.1050.10:FF:000007">
    <property type="entry name" value="Glutathione S-transferase 1-1"/>
    <property type="match status" value="1"/>
</dbReference>
<dbReference type="InterPro" id="IPR040079">
    <property type="entry name" value="Glutathione_S-Trfase"/>
</dbReference>
<dbReference type="Pfam" id="PF02798">
    <property type="entry name" value="GST_N"/>
    <property type="match status" value="1"/>
</dbReference>
<dbReference type="SFLD" id="SFLDG01153">
    <property type="entry name" value="Main.4:_Theta-like"/>
    <property type="match status" value="1"/>
</dbReference>
<dbReference type="GO" id="GO:0006749">
    <property type="term" value="P:glutathione metabolic process"/>
    <property type="evidence" value="ECO:0007669"/>
    <property type="project" value="TreeGrafter"/>
</dbReference>
<evidence type="ECO:0000256" key="6">
    <source>
        <dbReference type="ARBA" id="ARBA00047960"/>
    </source>
</evidence>
<keyword evidence="4" id="KW-0808">Transferase</keyword>
<comment type="catalytic activity">
    <reaction evidence="6">
        <text>RX + glutathione = an S-substituted glutathione + a halide anion + H(+)</text>
        <dbReference type="Rhea" id="RHEA:16437"/>
        <dbReference type="ChEBI" id="CHEBI:15378"/>
        <dbReference type="ChEBI" id="CHEBI:16042"/>
        <dbReference type="ChEBI" id="CHEBI:17792"/>
        <dbReference type="ChEBI" id="CHEBI:57925"/>
        <dbReference type="ChEBI" id="CHEBI:90779"/>
        <dbReference type="EC" id="2.5.1.18"/>
    </reaction>
</comment>
<protein>
    <recommendedName>
        <fullName evidence="3">glutathione transferase</fullName>
        <ecNumber evidence="3">2.5.1.18</ecNumber>
    </recommendedName>
    <alternativeName>
        <fullName evidence="5">GST class-theta</fullName>
    </alternativeName>
</protein>
<evidence type="ECO:0000256" key="2">
    <source>
        <dbReference type="ARBA" id="ARBA00011738"/>
    </source>
</evidence>
<dbReference type="PANTHER" id="PTHR43969:SF9">
    <property type="entry name" value="GLUTATHIONE S TRANSFERASE D10, ISOFORM A-RELATED"/>
    <property type="match status" value="1"/>
</dbReference>
<evidence type="ECO:0000259" key="7">
    <source>
        <dbReference type="PROSITE" id="PS50404"/>
    </source>
</evidence>
<dbReference type="EMBL" id="UFQS01000752">
    <property type="protein sequence ID" value="SSX06619.1"/>
    <property type="molecule type" value="Genomic_DNA"/>
</dbReference>
<dbReference type="SUPFAM" id="SSF52833">
    <property type="entry name" value="Thioredoxin-like"/>
    <property type="match status" value="1"/>
</dbReference>
<name>A0A336M9L0_CULSO</name>
<reference evidence="9" key="1">
    <citation type="submission" date="2018-04" db="EMBL/GenBank/DDBJ databases">
        <authorList>
            <person name="Go L.Y."/>
            <person name="Mitchell J.A."/>
        </authorList>
    </citation>
    <scope>NUCLEOTIDE SEQUENCE</scope>
    <source>
        <tissue evidence="9">Whole organism</tissue>
    </source>
</reference>
<dbReference type="OMA" id="GHTLYPN"/>
<evidence type="ECO:0000256" key="3">
    <source>
        <dbReference type="ARBA" id="ARBA00012452"/>
    </source>
</evidence>
<dbReference type="GO" id="GO:0004364">
    <property type="term" value="F:glutathione transferase activity"/>
    <property type="evidence" value="ECO:0007669"/>
    <property type="project" value="UniProtKB-EC"/>
</dbReference>
<feature type="domain" description="GST C-terminal" evidence="8">
    <location>
        <begin position="90"/>
        <end position="219"/>
    </location>
</feature>
<dbReference type="SFLD" id="SFLDG00358">
    <property type="entry name" value="Main_(cytGST)"/>
    <property type="match status" value="1"/>
</dbReference>
<dbReference type="InterPro" id="IPR036249">
    <property type="entry name" value="Thioredoxin-like_sf"/>
</dbReference>
<dbReference type="Gene3D" id="1.20.1050.10">
    <property type="match status" value="1"/>
</dbReference>
<dbReference type="EC" id="2.5.1.18" evidence="3"/>
<dbReference type="FunFam" id="3.40.30.10:FF:000034">
    <property type="entry name" value="glutathione S-transferase 1"/>
    <property type="match status" value="1"/>
</dbReference>
<dbReference type="PROSITE" id="PS50405">
    <property type="entry name" value="GST_CTER"/>
    <property type="match status" value="1"/>
</dbReference>
<comment type="similarity">
    <text evidence="1">Belongs to the GST superfamily. Theta family.</text>
</comment>
<evidence type="ECO:0000256" key="5">
    <source>
        <dbReference type="ARBA" id="ARBA00041523"/>
    </source>
</evidence>
<dbReference type="Gene3D" id="3.40.30.10">
    <property type="entry name" value="Glutaredoxin"/>
    <property type="match status" value="1"/>
</dbReference>
<proteinExistence type="inferred from homology"/>
<dbReference type="PANTHER" id="PTHR43969">
    <property type="entry name" value="GLUTATHIONE S TRANSFERASE D10, ISOFORM A-RELATED"/>
    <property type="match status" value="1"/>
</dbReference>
<sequence>MSSTVLYIDNNSLASIAVLLVVKSLGLKNIEIKEISVMKGKTRTPEFIAINPQHTVPTLNDNGHILWESRAIMTYLVETRCPGHRLYPLNSKTKSVINQRLYFDACTVTPRLHELLLPLFFGTTSEISTEFQTKIYEMFGLMDAFLKDSKWIAGNDVTVADLSILTTITGFVEIGVGLDKYPNVKRWLEQCKKLPGFEDYHKGMLAWCDMIKPKITKGFE</sequence>
<evidence type="ECO:0000313" key="9">
    <source>
        <dbReference type="EMBL" id="SSX06619.1"/>
    </source>
</evidence>
<organism evidence="10">
    <name type="scientific">Culicoides sonorensis</name>
    <name type="common">Biting midge</name>
    <dbReference type="NCBI Taxonomy" id="179676"/>
    <lineage>
        <taxon>Eukaryota</taxon>
        <taxon>Metazoa</taxon>
        <taxon>Ecdysozoa</taxon>
        <taxon>Arthropoda</taxon>
        <taxon>Hexapoda</taxon>
        <taxon>Insecta</taxon>
        <taxon>Pterygota</taxon>
        <taxon>Neoptera</taxon>
        <taxon>Endopterygota</taxon>
        <taxon>Diptera</taxon>
        <taxon>Nematocera</taxon>
        <taxon>Chironomoidea</taxon>
        <taxon>Ceratopogonidae</taxon>
        <taxon>Ceratopogoninae</taxon>
        <taxon>Culicoides</taxon>
        <taxon>Monoculicoides</taxon>
    </lineage>
</organism>
<accession>A0A336M9L0</accession>
<dbReference type="SUPFAM" id="SSF47616">
    <property type="entry name" value="GST C-terminal domain-like"/>
    <property type="match status" value="1"/>
</dbReference>
<gene>
    <name evidence="10" type="primary">CSON014036</name>
</gene>
<dbReference type="EMBL" id="UFQT01000752">
    <property type="protein sequence ID" value="SSX26966.1"/>
    <property type="molecule type" value="Genomic_DNA"/>
</dbReference>
<reference evidence="10" key="2">
    <citation type="submission" date="2018-07" db="EMBL/GenBank/DDBJ databases">
        <authorList>
            <person name="Quirk P.G."/>
            <person name="Krulwich T.A."/>
        </authorList>
    </citation>
    <scope>NUCLEOTIDE SEQUENCE</scope>
</reference>
<evidence type="ECO:0000313" key="10">
    <source>
        <dbReference type="EMBL" id="SSX26966.1"/>
    </source>
</evidence>
<evidence type="ECO:0000256" key="1">
    <source>
        <dbReference type="ARBA" id="ARBA00009899"/>
    </source>
</evidence>
<evidence type="ECO:0000259" key="8">
    <source>
        <dbReference type="PROSITE" id="PS50405"/>
    </source>
</evidence>
<dbReference type="AlphaFoldDB" id="A0A336M9L0"/>
<dbReference type="InterPro" id="IPR036282">
    <property type="entry name" value="Glutathione-S-Trfase_C_sf"/>
</dbReference>
<dbReference type="VEuPathDB" id="VectorBase:CSON014036"/>
<evidence type="ECO:0000256" key="4">
    <source>
        <dbReference type="ARBA" id="ARBA00022679"/>
    </source>
</evidence>
<dbReference type="InterPro" id="IPR004046">
    <property type="entry name" value="GST_C"/>
</dbReference>
<dbReference type="InterPro" id="IPR010987">
    <property type="entry name" value="Glutathione-S-Trfase_C-like"/>
</dbReference>